<dbReference type="STRING" id="35608.A0A2U1N6P8"/>
<reference evidence="2 3" key="1">
    <citation type="journal article" date="2018" name="Mol. Plant">
        <title>The genome of Artemisia annua provides insight into the evolution of Asteraceae family and artemisinin biosynthesis.</title>
        <authorList>
            <person name="Shen Q."/>
            <person name="Zhang L."/>
            <person name="Liao Z."/>
            <person name="Wang S."/>
            <person name="Yan T."/>
            <person name="Shi P."/>
            <person name="Liu M."/>
            <person name="Fu X."/>
            <person name="Pan Q."/>
            <person name="Wang Y."/>
            <person name="Lv Z."/>
            <person name="Lu X."/>
            <person name="Zhang F."/>
            <person name="Jiang W."/>
            <person name="Ma Y."/>
            <person name="Chen M."/>
            <person name="Hao X."/>
            <person name="Li L."/>
            <person name="Tang Y."/>
            <person name="Lv G."/>
            <person name="Zhou Y."/>
            <person name="Sun X."/>
            <person name="Brodelius P.E."/>
            <person name="Rose J.K.C."/>
            <person name="Tang K."/>
        </authorList>
    </citation>
    <scope>NUCLEOTIDE SEQUENCE [LARGE SCALE GENOMIC DNA]</scope>
    <source>
        <strain evidence="3">cv. Huhao1</strain>
        <tissue evidence="2">Leaf</tissue>
    </source>
</reference>
<gene>
    <name evidence="2" type="ORF">CTI12_AA284960</name>
</gene>
<evidence type="ECO:0000313" key="2">
    <source>
        <dbReference type="EMBL" id="PWA69134.1"/>
    </source>
</evidence>
<evidence type="ECO:0000256" key="1">
    <source>
        <dbReference type="SAM" id="MobiDB-lite"/>
    </source>
</evidence>
<keyword evidence="3" id="KW-1185">Reference proteome</keyword>
<feature type="region of interest" description="Disordered" evidence="1">
    <location>
        <begin position="419"/>
        <end position="502"/>
    </location>
</feature>
<sequence>MSVFFFLGFHCFPFPFPNREHSVCDVRGGEFGDDCGDVFGGKAGCGKYSCWFAYCENDCCWFAYCANDGSGCYEEIELADYGVTGVRELELADEENGIEAATLPMWLQPWCARVAFIDAALLCTSDVVCIGMRKVLFSRFYDVCGFVDYGQFGCAVVLDQPSQGITTRVVLAAMTSIHQQRFCFVLLINCEFGNVVIVDSMENVGGLCAYQTLNEFLERISFERTKAVRKMIIAVNLEHRKVTLDILLPYEIFPMTIRLVSSTGDKIYSSSDKLSEVKPTHGFRGCRTGSILKNNLSPKPNHIVVNNVKMPRNDYQDTKHYIPPLLDDLNIPDEQKAHLHKVQHRYIHEGRVVDAYFVPLDSIEFGDILRVPSVGQCAYTKDHSLDSLYHHLENEGPYLTELPNPETIKQHISLLRTVHTRQKRDGTIVHLDPNRGPQRRTKQRKDKGVKRARKSTSDATLSSSSLPHESASHALSEDDVDVNEEGTSRAQIPSPDTYLRDLNTSNFRTTTDLPFSNTNLGSVMRRQPVMYNRQVEMHEQTVGGFKSLGKAIKGIGKTLKKLGRSRN</sequence>
<dbReference type="AlphaFoldDB" id="A0A2U1N6P8"/>
<feature type="compositionally biased region" description="Low complexity" evidence="1">
    <location>
        <begin position="457"/>
        <end position="474"/>
    </location>
</feature>
<feature type="compositionally biased region" description="Basic residues" evidence="1">
    <location>
        <begin position="437"/>
        <end position="454"/>
    </location>
</feature>
<dbReference type="EMBL" id="PKPP01003498">
    <property type="protein sequence ID" value="PWA69134.1"/>
    <property type="molecule type" value="Genomic_DNA"/>
</dbReference>
<evidence type="ECO:0000313" key="3">
    <source>
        <dbReference type="Proteomes" id="UP000245207"/>
    </source>
</evidence>
<organism evidence="2 3">
    <name type="scientific">Artemisia annua</name>
    <name type="common">Sweet wormwood</name>
    <dbReference type="NCBI Taxonomy" id="35608"/>
    <lineage>
        <taxon>Eukaryota</taxon>
        <taxon>Viridiplantae</taxon>
        <taxon>Streptophyta</taxon>
        <taxon>Embryophyta</taxon>
        <taxon>Tracheophyta</taxon>
        <taxon>Spermatophyta</taxon>
        <taxon>Magnoliopsida</taxon>
        <taxon>eudicotyledons</taxon>
        <taxon>Gunneridae</taxon>
        <taxon>Pentapetalae</taxon>
        <taxon>asterids</taxon>
        <taxon>campanulids</taxon>
        <taxon>Asterales</taxon>
        <taxon>Asteraceae</taxon>
        <taxon>Asteroideae</taxon>
        <taxon>Anthemideae</taxon>
        <taxon>Artemisiinae</taxon>
        <taxon>Artemisia</taxon>
    </lineage>
</organism>
<comment type="caution">
    <text evidence="2">The sequence shown here is derived from an EMBL/GenBank/DDBJ whole genome shotgun (WGS) entry which is preliminary data.</text>
</comment>
<protein>
    <submittedName>
        <fullName evidence="2">ATP-grasp fold, subdomain 1</fullName>
    </submittedName>
</protein>
<proteinExistence type="predicted"/>
<dbReference type="Proteomes" id="UP000245207">
    <property type="component" value="Unassembled WGS sequence"/>
</dbReference>
<name>A0A2U1N6P8_ARTAN</name>
<accession>A0A2U1N6P8</accession>